<dbReference type="SUPFAM" id="SSF56281">
    <property type="entry name" value="Metallo-hydrolase/oxidoreductase"/>
    <property type="match status" value="1"/>
</dbReference>
<protein>
    <recommendedName>
        <fullName evidence="2">Metallo-beta-lactamase domain-containing protein</fullName>
    </recommendedName>
</protein>
<organism evidence="3 4">
    <name type="scientific">Besnoitia besnoiti</name>
    <name type="common">Apicomplexan protozoan</name>
    <dbReference type="NCBI Taxonomy" id="94643"/>
    <lineage>
        <taxon>Eukaryota</taxon>
        <taxon>Sar</taxon>
        <taxon>Alveolata</taxon>
        <taxon>Apicomplexa</taxon>
        <taxon>Conoidasida</taxon>
        <taxon>Coccidia</taxon>
        <taxon>Eucoccidiorida</taxon>
        <taxon>Eimeriorina</taxon>
        <taxon>Sarcocystidae</taxon>
        <taxon>Besnoitia</taxon>
    </lineage>
</organism>
<dbReference type="KEGG" id="bbes:BESB_006100"/>
<dbReference type="Pfam" id="PF12706">
    <property type="entry name" value="Lactamase_B_2"/>
    <property type="match status" value="2"/>
</dbReference>
<evidence type="ECO:0000313" key="4">
    <source>
        <dbReference type="Proteomes" id="UP000224006"/>
    </source>
</evidence>
<feature type="compositionally biased region" description="Polar residues" evidence="1">
    <location>
        <begin position="323"/>
        <end position="344"/>
    </location>
</feature>
<feature type="domain" description="Metallo-beta-lactamase" evidence="2">
    <location>
        <begin position="247"/>
        <end position="304"/>
    </location>
</feature>
<dbReference type="Proteomes" id="UP000224006">
    <property type="component" value="Chromosome I"/>
</dbReference>
<dbReference type="PANTHER" id="PTHR42663">
    <property type="entry name" value="HYDROLASE C777.06C-RELATED-RELATED"/>
    <property type="match status" value="1"/>
</dbReference>
<accession>A0A2A9MK21</accession>
<reference evidence="3 4" key="1">
    <citation type="submission" date="2017-09" db="EMBL/GenBank/DDBJ databases">
        <title>Genome sequencing of Besnoitia besnoiti strain Bb-Ger1.</title>
        <authorList>
            <person name="Schares G."/>
            <person name="Venepally P."/>
            <person name="Lorenzi H.A."/>
        </authorList>
    </citation>
    <scope>NUCLEOTIDE SEQUENCE [LARGE SCALE GENOMIC DNA]</scope>
    <source>
        <strain evidence="3 4">Bb-Ger1</strain>
    </source>
</reference>
<feature type="compositionally biased region" description="Basic and acidic residues" evidence="1">
    <location>
        <begin position="153"/>
        <end position="165"/>
    </location>
</feature>
<feature type="domain" description="Metallo-beta-lactamase" evidence="2">
    <location>
        <begin position="587"/>
        <end position="680"/>
    </location>
</feature>
<sequence length="732" mass="77627">MSVANVSRTRSTSKAKEKPNRGCLSPASASLVAASVPQPSEFPSCPLTPLFSSITLQDGGAEDAGFGAPPAGGAASVSARSPSCATPSGLASAVTDGLLFLGTGVSCALPQLGHVLPMAEPSHPFHPFLHLPIDRLPSSDVLHRLAATHAEKECRRQESSGDSAREACSSRSAKEAENPNASCGAQATCGPPSSFPGTQGHCEIGASQKEDSGAAVACVSCFMSWRDARDANHRNNVSAALRIGGKTILIDCGKTFREAALAYFPPNQISTLDAVLLTHDHQDAVGGIDDLRDLQHFTRPALVNPGSLMPDAHAVAQREPRGSPSSVCETDGATGSSGSMTPQAAPTECILEAGESARKDGHMRKALGYRPEGLLECFLGTRTLRSLCSKFRYIVETSWQMQRWLMEQPAAVPEGNTVASGRKRRKTDGKKDSAALLIVNNDETNVHEEVVADSLMSLDCASAPVLERKVACLAFHLLNDVAPSDASLSNCAKSPRRPATENEEGAPQAAQGGPTDFSGAAPAAEKRNGGSREATAASGAPLPSGDKHIAASSSASEKSKKRAPDDLEAMWERLPKPVADDAGFSTIRISGVPVAIYSFPVYHGGPYVSLGFLVDGREKLVYISDVTSFPAPVLHRLRHMEGLDTLVVDAIGEKLHNAHFSVQEALALAVNLQPRNVFFVGMSCSLEHGKTNKRLAIWLRRHRELFQQKYGRESRLEKVVLAVDGLFVPMAF</sequence>
<dbReference type="Gene3D" id="3.60.15.10">
    <property type="entry name" value="Ribonuclease Z/Hydroxyacylglutathione hydrolase-like"/>
    <property type="match status" value="2"/>
</dbReference>
<feature type="region of interest" description="Disordered" evidence="1">
    <location>
        <begin position="1"/>
        <end position="25"/>
    </location>
</feature>
<name>A0A2A9MK21_BESBE</name>
<evidence type="ECO:0000256" key="1">
    <source>
        <dbReference type="SAM" id="MobiDB-lite"/>
    </source>
</evidence>
<feature type="region of interest" description="Disordered" evidence="1">
    <location>
        <begin position="153"/>
        <end position="189"/>
    </location>
</feature>
<feature type="compositionally biased region" description="Polar residues" evidence="1">
    <location>
        <begin position="1"/>
        <end position="12"/>
    </location>
</feature>
<dbReference type="PANTHER" id="PTHR42663:SF6">
    <property type="entry name" value="HYDROLASE C777.06C-RELATED"/>
    <property type="match status" value="1"/>
</dbReference>
<dbReference type="AlphaFoldDB" id="A0A2A9MK21"/>
<evidence type="ECO:0000313" key="3">
    <source>
        <dbReference type="EMBL" id="PFH38269.1"/>
    </source>
</evidence>
<keyword evidence="4" id="KW-1185">Reference proteome</keyword>
<evidence type="ECO:0000259" key="2">
    <source>
        <dbReference type="Pfam" id="PF12706"/>
    </source>
</evidence>
<dbReference type="STRING" id="94643.A0A2A9MK21"/>
<dbReference type="OrthoDB" id="341300at2759"/>
<proteinExistence type="predicted"/>
<dbReference type="VEuPathDB" id="ToxoDB:BESB_006100"/>
<comment type="caution">
    <text evidence="3">The sequence shown here is derived from an EMBL/GenBank/DDBJ whole genome shotgun (WGS) entry which is preliminary data.</text>
</comment>
<dbReference type="InterPro" id="IPR036866">
    <property type="entry name" value="RibonucZ/Hydroxyglut_hydro"/>
</dbReference>
<dbReference type="EMBL" id="NWUJ01000001">
    <property type="protein sequence ID" value="PFH38269.1"/>
    <property type="molecule type" value="Genomic_DNA"/>
</dbReference>
<dbReference type="RefSeq" id="XP_029222278.1">
    <property type="nucleotide sequence ID" value="XM_029359365.1"/>
</dbReference>
<feature type="region of interest" description="Disordered" evidence="1">
    <location>
        <begin position="486"/>
        <end position="565"/>
    </location>
</feature>
<dbReference type="GeneID" id="40305673"/>
<gene>
    <name evidence="3" type="ORF">BESB_006100</name>
</gene>
<dbReference type="InterPro" id="IPR001279">
    <property type="entry name" value="Metallo-B-lactamas"/>
</dbReference>
<feature type="region of interest" description="Disordered" evidence="1">
    <location>
        <begin position="316"/>
        <end position="344"/>
    </location>
</feature>